<evidence type="ECO:0000313" key="3">
    <source>
        <dbReference type="EMBL" id="TXC64330.1"/>
    </source>
</evidence>
<feature type="domain" description="SH3b" evidence="2">
    <location>
        <begin position="558"/>
        <end position="603"/>
    </location>
</feature>
<evidence type="ECO:0000313" key="4">
    <source>
        <dbReference type="Proteomes" id="UP000321249"/>
    </source>
</evidence>
<dbReference type="AlphaFoldDB" id="A0A5C6TVZ7"/>
<dbReference type="RefSeq" id="WP_147043735.1">
    <property type="nucleotide sequence ID" value="NZ_BAABIR010000001.1"/>
</dbReference>
<feature type="transmembrane region" description="Helical" evidence="1">
    <location>
        <begin position="425"/>
        <end position="444"/>
    </location>
</feature>
<keyword evidence="1" id="KW-0472">Membrane</keyword>
<name>A0A5C6TVZ7_9SPHN</name>
<dbReference type="OrthoDB" id="8696199at2"/>
<keyword evidence="1" id="KW-0812">Transmembrane</keyword>
<dbReference type="InterPro" id="IPR001305">
    <property type="entry name" value="HSP_DnaJ_Cys-rich_dom"/>
</dbReference>
<evidence type="ECO:0000256" key="1">
    <source>
        <dbReference type="SAM" id="Phobius"/>
    </source>
</evidence>
<dbReference type="InterPro" id="IPR003646">
    <property type="entry name" value="SH3-like_bac-type"/>
</dbReference>
<evidence type="ECO:0000259" key="2">
    <source>
        <dbReference type="Pfam" id="PF08239"/>
    </source>
</evidence>
<sequence>MAEHDAALTALEGWLRARAEGNIADPRLDDTVSATLRLRGQTGFTFRWEQKRSRAERALSTPSIDAQVDAALAARPLDAAMARIAAESPRAWLRPLTDKPLPGYRFEETKRETCDSCRGRAVIDCSGCSASGRVSCGPCRGTGREDMRCTSCGGAGYFRRSRSVQVMVGTGYQWTTEYYNDPCWGCGARGRRDETCRTCRGQGNVPCGTCSGSGHVTCADCAGAGKRHYLYTRTALVSARSGLAFDQVEDETWRAMLNRGWETLLDRGSIALANVRRKEEAAKGVLKINFDASAIGARAMARAGNTSALFWSIGHSNPLVEGEPIIARIFDLPGADEEADWVEIASRLAGSRLLREAIDVTVAGPKMGGKAQQAAAQEGVVARAMLATYGVAIGPAGAAAIGKVVTRGVGALREREAGATWRSNLGIAALVGLGGALICIASLTGRNGVTDDRIRTFFYLILATLAAGLAWGIAGRARVRRRLKALGRRLDLQTPLSPPSHGWTRSGWLLATLITATTLTGGLYGAWRLDISPSLRLAVTAPFFDDGPYGATPARADLPVHASPDSASPVVATVEAGEDVRILEDDDGDGWVMVHAGRQYGYVELRAFAGPARPSKR</sequence>
<dbReference type="Pfam" id="PF08239">
    <property type="entry name" value="SH3_3"/>
    <property type="match status" value="1"/>
</dbReference>
<dbReference type="EMBL" id="VOQQ01000001">
    <property type="protein sequence ID" value="TXC64330.1"/>
    <property type="molecule type" value="Genomic_DNA"/>
</dbReference>
<protein>
    <submittedName>
        <fullName evidence="3">SH3 domain-containing protein</fullName>
    </submittedName>
</protein>
<keyword evidence="1" id="KW-1133">Transmembrane helix</keyword>
<dbReference type="GO" id="GO:0031072">
    <property type="term" value="F:heat shock protein binding"/>
    <property type="evidence" value="ECO:0007669"/>
    <property type="project" value="InterPro"/>
</dbReference>
<dbReference type="GO" id="GO:0051082">
    <property type="term" value="F:unfolded protein binding"/>
    <property type="evidence" value="ECO:0007669"/>
    <property type="project" value="InterPro"/>
</dbReference>
<keyword evidence="4" id="KW-1185">Reference proteome</keyword>
<feature type="transmembrane region" description="Helical" evidence="1">
    <location>
        <begin position="456"/>
        <end position="474"/>
    </location>
</feature>
<dbReference type="Proteomes" id="UP000321249">
    <property type="component" value="Unassembled WGS sequence"/>
</dbReference>
<dbReference type="Gene3D" id="2.30.30.40">
    <property type="entry name" value="SH3 Domains"/>
    <property type="match status" value="1"/>
</dbReference>
<reference evidence="3 4" key="1">
    <citation type="journal article" date="2015" name="J. Microbiol.">
        <title>Sphingosinicella ginsenosidimutans sp. nov., with ginsenoside converting activity.</title>
        <authorList>
            <person name="Kim J.K."/>
            <person name="Kang M.S."/>
            <person name="Park S.C."/>
            <person name="Kim K.M."/>
            <person name="Choi K."/>
            <person name="Yoon M.H."/>
            <person name="Im W.T."/>
        </authorList>
    </citation>
    <scope>NUCLEOTIDE SEQUENCE [LARGE SCALE GENOMIC DNA]</scope>
    <source>
        <strain evidence="3 4">BS-11</strain>
    </source>
</reference>
<organism evidence="3 4">
    <name type="scientific">Allosphingosinicella ginsenosidimutans</name>
    <dbReference type="NCBI Taxonomy" id="1176539"/>
    <lineage>
        <taxon>Bacteria</taxon>
        <taxon>Pseudomonadati</taxon>
        <taxon>Pseudomonadota</taxon>
        <taxon>Alphaproteobacteria</taxon>
        <taxon>Sphingomonadales</taxon>
        <taxon>Sphingomonadaceae</taxon>
        <taxon>Allosphingosinicella</taxon>
    </lineage>
</organism>
<comment type="caution">
    <text evidence="3">The sequence shown here is derived from an EMBL/GenBank/DDBJ whole genome shotgun (WGS) entry which is preliminary data.</text>
</comment>
<accession>A0A5C6TVZ7</accession>
<gene>
    <name evidence="3" type="ORF">FRZ32_12125</name>
</gene>
<proteinExistence type="predicted"/>
<dbReference type="CDD" id="cd10719">
    <property type="entry name" value="DnaJ_zf"/>
    <property type="match status" value="1"/>
</dbReference>